<keyword evidence="4 10" id="KW-1003">Cell membrane</keyword>
<comment type="function">
    <text evidence="10">Interacts with outer membrane receptor proteins that carry out high-affinity binding and energy dependent uptake into the periplasmic space of specific substrates. It could act to transduce energy from the cytoplasmic membrane to specific energy-requiring processes in the outer membrane, resulting in the release into the periplasm of ligands bound by these outer membrane proteins.</text>
</comment>
<keyword evidence="9 10" id="KW-0472">Membrane</keyword>
<protein>
    <recommendedName>
        <fullName evidence="10">Protein TonB</fullName>
    </recommendedName>
</protein>
<keyword evidence="3 10" id="KW-0813">Transport</keyword>
<keyword evidence="8 10" id="KW-1133">Transmembrane helix</keyword>
<evidence type="ECO:0000256" key="10">
    <source>
        <dbReference type="RuleBase" id="RU362123"/>
    </source>
</evidence>
<keyword evidence="10" id="KW-0735">Signal-anchor</keyword>
<dbReference type="InterPro" id="IPR006260">
    <property type="entry name" value="TonB/TolA_C"/>
</dbReference>
<dbReference type="NCBIfam" id="TIGR01352">
    <property type="entry name" value="tonB_Cterm"/>
    <property type="match status" value="1"/>
</dbReference>
<evidence type="ECO:0000256" key="1">
    <source>
        <dbReference type="ARBA" id="ARBA00004383"/>
    </source>
</evidence>
<dbReference type="InterPro" id="IPR003538">
    <property type="entry name" value="TonB"/>
</dbReference>
<comment type="subcellular location">
    <subcellularLocation>
        <location evidence="1 10">Cell inner membrane</location>
        <topology evidence="1 10">Single-pass membrane protein</topology>
        <orientation evidence="1 10">Periplasmic side</orientation>
    </subcellularLocation>
</comment>
<dbReference type="EMBL" id="JAQQPZ010000004">
    <property type="protein sequence ID" value="MDD8059047.1"/>
    <property type="molecule type" value="Genomic_DNA"/>
</dbReference>
<dbReference type="Pfam" id="PF03544">
    <property type="entry name" value="TonB_C"/>
    <property type="match status" value="1"/>
</dbReference>
<evidence type="ECO:0000313" key="13">
    <source>
        <dbReference type="Proteomes" id="UP001213691"/>
    </source>
</evidence>
<sequence length="228" mass="25003">MNSHTLLGRQDGFLHASVINTGGAFHYPIWFRQTAILITGAVVTLGLFIFMSQLVKNDQIYIGEPSDAPVISVVQDTPKPIPPKTVERLKPKPVIPEIERVAVPSAGGTEVTMIPNELLPPVMPSQSETYERGVSSSDALPVVQVAPQYPIVAARDGVEGYVIVEFDINEVGAVINVSVIEAQPKRTFDRSAIQAVKGWKYKPKVDQGHAVSQQRQQVRLDFSLEKTH</sequence>
<keyword evidence="6 10" id="KW-0812">Transmembrane</keyword>
<evidence type="ECO:0000256" key="4">
    <source>
        <dbReference type="ARBA" id="ARBA00022475"/>
    </source>
</evidence>
<evidence type="ECO:0000259" key="11">
    <source>
        <dbReference type="PROSITE" id="PS52015"/>
    </source>
</evidence>
<dbReference type="InterPro" id="IPR037682">
    <property type="entry name" value="TonB_C"/>
</dbReference>
<dbReference type="Gene3D" id="3.30.1150.10">
    <property type="match status" value="1"/>
</dbReference>
<reference evidence="12 13" key="1">
    <citation type="submission" date="2023-02" db="EMBL/GenBank/DDBJ databases">
        <title>Genome sequence of Shewanella metallivivens ER-Te-42B-Light, sp. nov., enriched from sulfide tube worms (Riftia pachyptila) isolated from Explorer Ridge in the Pacific Ocean.</title>
        <authorList>
            <person name="Maltman C."/>
            <person name="Kuzyk S.B."/>
            <person name="Kyndt J.A."/>
            <person name="Yurkov V."/>
        </authorList>
    </citation>
    <scope>NUCLEOTIDE SEQUENCE [LARGE SCALE GENOMIC DNA]</scope>
    <source>
        <strain evidence="12 13">ER-Te-42B-Light</strain>
    </source>
</reference>
<evidence type="ECO:0000256" key="3">
    <source>
        <dbReference type="ARBA" id="ARBA00022448"/>
    </source>
</evidence>
<evidence type="ECO:0000256" key="5">
    <source>
        <dbReference type="ARBA" id="ARBA00022519"/>
    </source>
</evidence>
<organism evidence="12 13">
    <name type="scientific">Shewanella metallivivens</name>
    <dbReference type="NCBI Taxonomy" id="2872342"/>
    <lineage>
        <taxon>Bacteria</taxon>
        <taxon>Pseudomonadati</taxon>
        <taxon>Pseudomonadota</taxon>
        <taxon>Gammaproteobacteria</taxon>
        <taxon>Alteromonadales</taxon>
        <taxon>Shewanellaceae</taxon>
        <taxon>Shewanella</taxon>
    </lineage>
</organism>
<feature type="transmembrane region" description="Helical" evidence="10">
    <location>
        <begin position="30"/>
        <end position="50"/>
    </location>
</feature>
<dbReference type="RefSeq" id="WP_274408433.1">
    <property type="nucleotide sequence ID" value="NZ_JAQQPZ010000004.1"/>
</dbReference>
<dbReference type="Proteomes" id="UP001213691">
    <property type="component" value="Unassembled WGS sequence"/>
</dbReference>
<keyword evidence="5 10" id="KW-0997">Cell inner membrane</keyword>
<gene>
    <name evidence="12" type="ORF">PQR79_07870</name>
</gene>
<comment type="caution">
    <text evidence="12">The sequence shown here is derived from an EMBL/GenBank/DDBJ whole genome shotgun (WGS) entry which is preliminary data.</text>
</comment>
<dbReference type="InterPro" id="IPR051045">
    <property type="entry name" value="TonB-dependent_transducer"/>
</dbReference>
<evidence type="ECO:0000256" key="6">
    <source>
        <dbReference type="ARBA" id="ARBA00022692"/>
    </source>
</evidence>
<dbReference type="PANTHER" id="PTHR33446">
    <property type="entry name" value="PROTEIN TONB-RELATED"/>
    <property type="match status" value="1"/>
</dbReference>
<evidence type="ECO:0000256" key="9">
    <source>
        <dbReference type="ARBA" id="ARBA00023136"/>
    </source>
</evidence>
<keyword evidence="7 10" id="KW-0653">Protein transport</keyword>
<dbReference type="PRINTS" id="PR01374">
    <property type="entry name" value="TONBPROTEIN"/>
</dbReference>
<dbReference type="SUPFAM" id="SSF74653">
    <property type="entry name" value="TolA/TonB C-terminal domain"/>
    <property type="match status" value="1"/>
</dbReference>
<evidence type="ECO:0000256" key="8">
    <source>
        <dbReference type="ARBA" id="ARBA00022989"/>
    </source>
</evidence>
<evidence type="ECO:0000256" key="7">
    <source>
        <dbReference type="ARBA" id="ARBA00022927"/>
    </source>
</evidence>
<accession>A0ABT5TKC5</accession>
<keyword evidence="13" id="KW-1185">Reference proteome</keyword>
<evidence type="ECO:0000256" key="2">
    <source>
        <dbReference type="ARBA" id="ARBA00006555"/>
    </source>
</evidence>
<dbReference type="PANTHER" id="PTHR33446:SF14">
    <property type="entry name" value="PROTEIN TONB"/>
    <property type="match status" value="1"/>
</dbReference>
<name>A0ABT5TKC5_9GAMM</name>
<feature type="domain" description="TonB C-terminal" evidence="11">
    <location>
        <begin position="134"/>
        <end position="228"/>
    </location>
</feature>
<evidence type="ECO:0000313" key="12">
    <source>
        <dbReference type="EMBL" id="MDD8059047.1"/>
    </source>
</evidence>
<dbReference type="PROSITE" id="PS52015">
    <property type="entry name" value="TONB_CTD"/>
    <property type="match status" value="1"/>
</dbReference>
<proteinExistence type="inferred from homology"/>
<comment type="similarity">
    <text evidence="2 10">Belongs to the TonB family.</text>
</comment>